<dbReference type="InterPro" id="IPR002213">
    <property type="entry name" value="UDP_glucos_trans"/>
</dbReference>
<dbReference type="EC" id="2.4.1.-" evidence="5"/>
<gene>
    <name evidence="6" type="ORF">PHAVU_001G265400g</name>
</gene>
<dbReference type="AlphaFoldDB" id="V7D3H3"/>
<dbReference type="OrthoDB" id="5835829at2759"/>
<dbReference type="SUPFAM" id="SSF53756">
    <property type="entry name" value="UDP-Glycosyltransferase/glycogen phosphorylase"/>
    <property type="match status" value="1"/>
</dbReference>
<dbReference type="InterPro" id="IPR035595">
    <property type="entry name" value="UDP_glycos_trans_CS"/>
</dbReference>
<dbReference type="FunFam" id="3.40.50.2000:FF:000237">
    <property type="entry name" value="Glycosyltransferase"/>
    <property type="match status" value="1"/>
</dbReference>
<dbReference type="CDD" id="cd03784">
    <property type="entry name" value="GT1_Gtf-like"/>
    <property type="match status" value="1"/>
</dbReference>
<evidence type="ECO:0000313" key="6">
    <source>
        <dbReference type="EMBL" id="ESW35796.1"/>
    </source>
</evidence>
<evidence type="ECO:0000256" key="5">
    <source>
        <dbReference type="RuleBase" id="RU362057"/>
    </source>
</evidence>
<dbReference type="Pfam" id="PF00201">
    <property type="entry name" value="UDPGT"/>
    <property type="match status" value="1"/>
</dbReference>
<evidence type="ECO:0000256" key="4">
    <source>
        <dbReference type="RuleBase" id="RU003718"/>
    </source>
</evidence>
<keyword evidence="2 4" id="KW-0328">Glycosyltransferase</keyword>
<dbReference type="FunFam" id="3.40.50.2000:FF:000167">
    <property type="entry name" value="Glycosyltransferase"/>
    <property type="match status" value="1"/>
</dbReference>
<dbReference type="PROSITE" id="PS00375">
    <property type="entry name" value="UDPGT"/>
    <property type="match status" value="1"/>
</dbReference>
<dbReference type="eggNOG" id="KOG1192">
    <property type="taxonomic scope" value="Eukaryota"/>
</dbReference>
<dbReference type="OMA" id="AYFHYFR"/>
<comment type="similarity">
    <text evidence="1 4">Belongs to the UDP-glycosyltransferase family.</text>
</comment>
<sequence length="531" mass="60364">MGHGHGHRQHEELHQPYSFRHRKRHHFTPFLASFTLYNKQINSNNPLHNIHSAFSRATVTMVHHRFLLVTYPVQGHINPAIQFAKRLTAIGVHVTFATSTFLHRRMINKLTVPGLTFVTFSDGYDDGYEGTNDSNVISYMAELKLRGSEFFRNIITSAKQEGKPFTCVAYTLMLPWVAKVAREFRIPGVLLWIQAATVLDIYYHYFHEYRDYINIIHKKEDPTIEFPGLPFSFAARDIPSFLLPSNIYSFAIPPLEEQFQLFDEESNPRVIVNTFEDLEPESLRAIDKLTMISIGPLIPSAFLDGKDPADTSFGGDIFHGSKDYVEWLDSKPALSVVYVSFGSLAVLSQRQMEEIARALLDSGYPFLWVIRESNGKEGTLQELSCRKELEQRGKIVKWCTQVEVLSHGSVGCFVTHCGWNSTMESLSSGVPMVGFPQWTDQGTNAKLVEDVWKTGVRVDDKVNEEGIVEAMEIRKCLEVVMGNGGKAEELRRNAQKWKCLAREAVKEGGSSDRNMNTFLDYVSKFEQDCVM</sequence>
<dbReference type="Gene3D" id="3.40.50.2000">
    <property type="entry name" value="Glycogen Phosphorylase B"/>
    <property type="match status" value="2"/>
</dbReference>
<proteinExistence type="inferred from homology"/>
<dbReference type="GO" id="GO:0080043">
    <property type="term" value="F:quercetin 3-O-glucosyltransferase activity"/>
    <property type="evidence" value="ECO:0007669"/>
    <property type="project" value="TreeGrafter"/>
</dbReference>
<dbReference type="PANTHER" id="PTHR11926">
    <property type="entry name" value="GLUCOSYL/GLUCURONOSYL TRANSFERASES"/>
    <property type="match status" value="1"/>
</dbReference>
<evidence type="ECO:0000256" key="1">
    <source>
        <dbReference type="ARBA" id="ARBA00009995"/>
    </source>
</evidence>
<keyword evidence="7" id="KW-1185">Reference proteome</keyword>
<name>V7D3H3_PHAVU</name>
<reference evidence="7" key="1">
    <citation type="journal article" date="2014" name="Nat. Genet.">
        <title>A reference genome for common bean and genome-wide analysis of dual domestications.</title>
        <authorList>
            <person name="Schmutz J."/>
            <person name="McClean P.E."/>
            <person name="Mamidi S."/>
            <person name="Wu G.A."/>
            <person name="Cannon S.B."/>
            <person name="Grimwood J."/>
            <person name="Jenkins J."/>
            <person name="Shu S."/>
            <person name="Song Q."/>
            <person name="Chavarro C."/>
            <person name="Torres-Torres M."/>
            <person name="Geffroy V."/>
            <person name="Moghaddam S.M."/>
            <person name="Gao D."/>
            <person name="Abernathy B."/>
            <person name="Barry K."/>
            <person name="Blair M."/>
            <person name="Brick M.A."/>
            <person name="Chovatia M."/>
            <person name="Gepts P."/>
            <person name="Goodstein D.M."/>
            <person name="Gonzales M."/>
            <person name="Hellsten U."/>
            <person name="Hyten D.L."/>
            <person name="Jia G."/>
            <person name="Kelly J.D."/>
            <person name="Kudrna D."/>
            <person name="Lee R."/>
            <person name="Richard M.M."/>
            <person name="Miklas P.N."/>
            <person name="Osorno J.M."/>
            <person name="Rodrigues J."/>
            <person name="Thareau V."/>
            <person name="Urrea C.A."/>
            <person name="Wang M."/>
            <person name="Yu Y."/>
            <person name="Zhang M."/>
            <person name="Wing R.A."/>
            <person name="Cregan P.B."/>
            <person name="Rokhsar D.S."/>
            <person name="Jackson S.A."/>
        </authorList>
    </citation>
    <scope>NUCLEOTIDE SEQUENCE [LARGE SCALE GENOMIC DNA]</scope>
    <source>
        <strain evidence="7">cv. G19833</strain>
    </source>
</reference>
<dbReference type="GO" id="GO:0080044">
    <property type="term" value="F:quercetin 7-O-glucosyltransferase activity"/>
    <property type="evidence" value="ECO:0007669"/>
    <property type="project" value="TreeGrafter"/>
</dbReference>
<evidence type="ECO:0000256" key="3">
    <source>
        <dbReference type="ARBA" id="ARBA00022679"/>
    </source>
</evidence>
<accession>V7D3H3</accession>
<dbReference type="Gramene" id="ESW35796">
    <property type="protein sequence ID" value="ESW35796"/>
    <property type="gene ID" value="PHAVU_001G265400g"/>
</dbReference>
<organism evidence="6 7">
    <name type="scientific">Phaseolus vulgaris</name>
    <name type="common">Kidney bean</name>
    <name type="synonym">French bean</name>
    <dbReference type="NCBI Taxonomy" id="3885"/>
    <lineage>
        <taxon>Eukaryota</taxon>
        <taxon>Viridiplantae</taxon>
        <taxon>Streptophyta</taxon>
        <taxon>Embryophyta</taxon>
        <taxon>Tracheophyta</taxon>
        <taxon>Spermatophyta</taxon>
        <taxon>Magnoliopsida</taxon>
        <taxon>eudicotyledons</taxon>
        <taxon>Gunneridae</taxon>
        <taxon>Pentapetalae</taxon>
        <taxon>rosids</taxon>
        <taxon>fabids</taxon>
        <taxon>Fabales</taxon>
        <taxon>Fabaceae</taxon>
        <taxon>Papilionoideae</taxon>
        <taxon>50 kb inversion clade</taxon>
        <taxon>NPAAA clade</taxon>
        <taxon>indigoferoid/millettioid clade</taxon>
        <taxon>Phaseoleae</taxon>
        <taxon>Phaseolus</taxon>
    </lineage>
</organism>
<dbReference type="Proteomes" id="UP000000226">
    <property type="component" value="Chromosome 1"/>
</dbReference>
<keyword evidence="3 4" id="KW-0808">Transferase</keyword>
<protein>
    <recommendedName>
        <fullName evidence="5">Glycosyltransferase</fullName>
        <ecNumber evidence="5">2.4.1.-</ecNumber>
    </recommendedName>
</protein>
<dbReference type="EMBL" id="CM002288">
    <property type="protein sequence ID" value="ESW35796.1"/>
    <property type="molecule type" value="Genomic_DNA"/>
</dbReference>
<evidence type="ECO:0000256" key="2">
    <source>
        <dbReference type="ARBA" id="ARBA00022676"/>
    </source>
</evidence>
<evidence type="ECO:0000313" key="7">
    <source>
        <dbReference type="Proteomes" id="UP000000226"/>
    </source>
</evidence>
<dbReference type="PANTHER" id="PTHR11926:SF870">
    <property type="entry name" value="UDP-GLYCOSYLTRANSFERASE 75B1"/>
    <property type="match status" value="1"/>
</dbReference>